<comment type="caution">
    <text evidence="1">The sequence shown here is derived from an EMBL/GenBank/DDBJ whole genome shotgun (WGS) entry which is preliminary data.</text>
</comment>
<proteinExistence type="predicted"/>
<organism evidence="1 2">
    <name type="scientific">Aromia moschata</name>
    <dbReference type="NCBI Taxonomy" id="1265417"/>
    <lineage>
        <taxon>Eukaryota</taxon>
        <taxon>Metazoa</taxon>
        <taxon>Ecdysozoa</taxon>
        <taxon>Arthropoda</taxon>
        <taxon>Hexapoda</taxon>
        <taxon>Insecta</taxon>
        <taxon>Pterygota</taxon>
        <taxon>Neoptera</taxon>
        <taxon>Endopterygota</taxon>
        <taxon>Coleoptera</taxon>
        <taxon>Polyphaga</taxon>
        <taxon>Cucujiformia</taxon>
        <taxon>Chrysomeloidea</taxon>
        <taxon>Cerambycidae</taxon>
        <taxon>Cerambycinae</taxon>
        <taxon>Callichromatini</taxon>
        <taxon>Aromia</taxon>
    </lineage>
</organism>
<accession>A0AAV8Z210</accession>
<dbReference type="Proteomes" id="UP001162162">
    <property type="component" value="Unassembled WGS sequence"/>
</dbReference>
<dbReference type="EMBL" id="JAPWTK010000024">
    <property type="protein sequence ID" value="KAJ8957256.1"/>
    <property type="molecule type" value="Genomic_DNA"/>
</dbReference>
<gene>
    <name evidence="1" type="ORF">NQ318_007820</name>
</gene>
<reference evidence="1" key="1">
    <citation type="journal article" date="2023" name="Insect Mol. Biol.">
        <title>Genome sequencing provides insights into the evolution of gene families encoding plant cell wall-degrading enzymes in longhorned beetles.</title>
        <authorList>
            <person name="Shin N.R."/>
            <person name="Okamura Y."/>
            <person name="Kirsch R."/>
            <person name="Pauchet Y."/>
        </authorList>
    </citation>
    <scope>NUCLEOTIDE SEQUENCE</scope>
    <source>
        <strain evidence="1">AMC_N1</strain>
    </source>
</reference>
<name>A0AAV8Z210_9CUCU</name>
<evidence type="ECO:0000313" key="1">
    <source>
        <dbReference type="EMBL" id="KAJ8957256.1"/>
    </source>
</evidence>
<keyword evidence="2" id="KW-1185">Reference proteome</keyword>
<protein>
    <submittedName>
        <fullName evidence="1">Uncharacterized protein</fullName>
    </submittedName>
</protein>
<sequence>MGYRIYWTMPPFRTELICGWRCTTLCVASSAIGGKLSNKMDWAGCRGSTILDSPYPDLNLSPESVIASHASTTRLVSSR</sequence>
<dbReference type="AlphaFoldDB" id="A0AAV8Z210"/>
<evidence type="ECO:0000313" key="2">
    <source>
        <dbReference type="Proteomes" id="UP001162162"/>
    </source>
</evidence>